<keyword evidence="3" id="KW-1185">Reference proteome</keyword>
<name>A0AAV7IUJ3_COTGL</name>
<sequence length="81" mass="9238">MSKGKEFRDPIGTSRTPWAIRNHSEKSEKWGRQSLVRLPELKVSCSGEKYPSISNLYPGIWMGIHARNPVVRSLQQSEGKK</sequence>
<dbReference type="AlphaFoldDB" id="A0AAV7IUJ3"/>
<comment type="caution">
    <text evidence="2">The sequence shown here is derived from an EMBL/GenBank/DDBJ whole genome shotgun (WGS) entry which is preliminary data.</text>
</comment>
<dbReference type="Proteomes" id="UP000826195">
    <property type="component" value="Unassembled WGS sequence"/>
</dbReference>
<evidence type="ECO:0000256" key="1">
    <source>
        <dbReference type="SAM" id="MobiDB-lite"/>
    </source>
</evidence>
<accession>A0AAV7IUJ3</accession>
<proteinExistence type="predicted"/>
<evidence type="ECO:0000313" key="2">
    <source>
        <dbReference type="EMBL" id="KAH0568504.1"/>
    </source>
</evidence>
<protein>
    <submittedName>
        <fullName evidence="2">Uncharacterized protein</fullName>
    </submittedName>
</protein>
<organism evidence="2 3">
    <name type="scientific">Cotesia glomerata</name>
    <name type="common">Lepidopteran parasitic wasp</name>
    <name type="synonym">Apanteles glomeratus</name>
    <dbReference type="NCBI Taxonomy" id="32391"/>
    <lineage>
        <taxon>Eukaryota</taxon>
        <taxon>Metazoa</taxon>
        <taxon>Ecdysozoa</taxon>
        <taxon>Arthropoda</taxon>
        <taxon>Hexapoda</taxon>
        <taxon>Insecta</taxon>
        <taxon>Pterygota</taxon>
        <taxon>Neoptera</taxon>
        <taxon>Endopterygota</taxon>
        <taxon>Hymenoptera</taxon>
        <taxon>Apocrita</taxon>
        <taxon>Ichneumonoidea</taxon>
        <taxon>Braconidae</taxon>
        <taxon>Microgastrinae</taxon>
        <taxon>Cotesia</taxon>
    </lineage>
</organism>
<dbReference type="EMBL" id="JAHXZJ010000001">
    <property type="protein sequence ID" value="KAH0568504.1"/>
    <property type="molecule type" value="Genomic_DNA"/>
</dbReference>
<reference evidence="2 3" key="1">
    <citation type="journal article" date="2021" name="J. Hered.">
        <title>A chromosome-level genome assembly of the parasitoid wasp, Cotesia glomerata (Hymenoptera: Braconidae).</title>
        <authorList>
            <person name="Pinto B.J."/>
            <person name="Weis J.J."/>
            <person name="Gamble T."/>
            <person name="Ode P.J."/>
            <person name="Paul R."/>
            <person name="Zaspel J.M."/>
        </authorList>
    </citation>
    <scope>NUCLEOTIDE SEQUENCE [LARGE SCALE GENOMIC DNA]</scope>
    <source>
        <strain evidence="2">CgM1</strain>
    </source>
</reference>
<gene>
    <name evidence="2" type="ORF">KQX54_021093</name>
</gene>
<feature type="region of interest" description="Disordered" evidence="1">
    <location>
        <begin position="1"/>
        <end position="24"/>
    </location>
</feature>
<evidence type="ECO:0000313" key="3">
    <source>
        <dbReference type="Proteomes" id="UP000826195"/>
    </source>
</evidence>